<feature type="domain" description="HMG box" evidence="3">
    <location>
        <begin position="53"/>
        <end position="121"/>
    </location>
</feature>
<dbReference type="Pfam" id="PF00505">
    <property type="entry name" value="HMG_box"/>
    <property type="match status" value="1"/>
</dbReference>
<evidence type="ECO:0000256" key="2">
    <source>
        <dbReference type="SAM" id="MobiDB-lite"/>
    </source>
</evidence>
<dbReference type="InterPro" id="IPR009071">
    <property type="entry name" value="HMG_box_dom"/>
</dbReference>
<evidence type="ECO:0000313" key="5">
    <source>
        <dbReference type="Proteomes" id="UP000789706"/>
    </source>
</evidence>
<feature type="DNA-binding region" description="HMG box" evidence="1">
    <location>
        <begin position="53"/>
        <end position="121"/>
    </location>
</feature>
<dbReference type="OrthoDB" id="2395750at2759"/>
<feature type="compositionally biased region" description="Basic residues" evidence="2">
    <location>
        <begin position="1"/>
        <end position="16"/>
    </location>
</feature>
<dbReference type="GO" id="GO:0005634">
    <property type="term" value="C:nucleus"/>
    <property type="evidence" value="ECO:0007669"/>
    <property type="project" value="UniProtKB-UniRule"/>
</dbReference>
<dbReference type="SUPFAM" id="SSF47095">
    <property type="entry name" value="HMG-box"/>
    <property type="match status" value="1"/>
</dbReference>
<feature type="compositionally biased region" description="Basic and acidic residues" evidence="2">
    <location>
        <begin position="140"/>
        <end position="152"/>
    </location>
</feature>
<sequence length="292" mass="34134">MTRRNTIRPKITKSIKRNTNPTTTTPVSQLKITLYPPPVTKDDFLGRPFTNIDTKSPNAFFVYRKAFVKHLSDKNLKFRMTEVSKLVSYNWKNESKVVKDAYTKIAQEIDKEFQERKRIIRGYKIVCDPIMNDFLDTKEEENHGIKEEEKQPNELSQSINNDFQPSSIKTSPIIKIEESFNKQSSSSPCDSLVTNESINSWESDSKQYNYQPNLLEQSFVQSEINNCVCYVPTIAEGQILDPIWIDENSSCGYTTTCLNDFDFFNQFNIEQNPPLCRIENYDEYLLWNREYC</sequence>
<evidence type="ECO:0000256" key="1">
    <source>
        <dbReference type="PROSITE-ProRule" id="PRU00267"/>
    </source>
</evidence>
<proteinExistence type="predicted"/>
<keyword evidence="5" id="KW-1185">Reference proteome</keyword>
<accession>A0A9N9BB82</accession>
<dbReference type="Gene3D" id="1.10.30.10">
    <property type="entry name" value="High mobility group box domain"/>
    <property type="match status" value="1"/>
</dbReference>
<feature type="region of interest" description="Disordered" evidence="2">
    <location>
        <begin position="140"/>
        <end position="167"/>
    </location>
</feature>
<feature type="compositionally biased region" description="Polar residues" evidence="2">
    <location>
        <begin position="153"/>
        <end position="164"/>
    </location>
</feature>
<dbReference type="InterPro" id="IPR036910">
    <property type="entry name" value="HMG_box_dom_sf"/>
</dbReference>
<protein>
    <submittedName>
        <fullName evidence="4">3074_t:CDS:1</fullName>
    </submittedName>
</protein>
<gene>
    <name evidence="4" type="ORF">DEBURN_LOCUS7525</name>
</gene>
<reference evidence="4" key="1">
    <citation type="submission" date="2021-06" db="EMBL/GenBank/DDBJ databases">
        <authorList>
            <person name="Kallberg Y."/>
            <person name="Tangrot J."/>
            <person name="Rosling A."/>
        </authorList>
    </citation>
    <scope>NUCLEOTIDE SEQUENCE</scope>
    <source>
        <strain evidence="4">AZ414A</strain>
    </source>
</reference>
<dbReference type="GO" id="GO:0003677">
    <property type="term" value="F:DNA binding"/>
    <property type="evidence" value="ECO:0007669"/>
    <property type="project" value="UniProtKB-UniRule"/>
</dbReference>
<feature type="region of interest" description="Disordered" evidence="2">
    <location>
        <begin position="1"/>
        <end position="26"/>
    </location>
</feature>
<comment type="caution">
    <text evidence="4">The sequence shown here is derived from an EMBL/GenBank/DDBJ whole genome shotgun (WGS) entry which is preliminary data.</text>
</comment>
<dbReference type="AlphaFoldDB" id="A0A9N9BB82"/>
<feature type="compositionally biased region" description="Polar residues" evidence="2">
    <location>
        <begin position="17"/>
        <end position="26"/>
    </location>
</feature>
<dbReference type="EMBL" id="CAJVPK010000921">
    <property type="protein sequence ID" value="CAG8559712.1"/>
    <property type="molecule type" value="Genomic_DNA"/>
</dbReference>
<dbReference type="PROSITE" id="PS50118">
    <property type="entry name" value="HMG_BOX_2"/>
    <property type="match status" value="1"/>
</dbReference>
<name>A0A9N9BB82_9GLOM</name>
<keyword evidence="1" id="KW-0539">Nucleus</keyword>
<evidence type="ECO:0000313" key="4">
    <source>
        <dbReference type="EMBL" id="CAG8559712.1"/>
    </source>
</evidence>
<keyword evidence="1" id="KW-0238">DNA-binding</keyword>
<evidence type="ECO:0000259" key="3">
    <source>
        <dbReference type="PROSITE" id="PS50118"/>
    </source>
</evidence>
<organism evidence="4 5">
    <name type="scientific">Diversispora eburnea</name>
    <dbReference type="NCBI Taxonomy" id="1213867"/>
    <lineage>
        <taxon>Eukaryota</taxon>
        <taxon>Fungi</taxon>
        <taxon>Fungi incertae sedis</taxon>
        <taxon>Mucoromycota</taxon>
        <taxon>Glomeromycotina</taxon>
        <taxon>Glomeromycetes</taxon>
        <taxon>Diversisporales</taxon>
        <taxon>Diversisporaceae</taxon>
        <taxon>Diversispora</taxon>
    </lineage>
</organism>
<dbReference type="Proteomes" id="UP000789706">
    <property type="component" value="Unassembled WGS sequence"/>
</dbReference>